<keyword evidence="13" id="KW-0175">Coiled coil</keyword>
<evidence type="ECO:0000256" key="5">
    <source>
        <dbReference type="ARBA" id="ARBA00022692"/>
    </source>
</evidence>
<proteinExistence type="inferred from homology"/>
<evidence type="ECO:0000256" key="6">
    <source>
        <dbReference type="ARBA" id="ARBA00022826"/>
    </source>
</evidence>
<gene>
    <name evidence="17" type="primary">LOC111131603</name>
</gene>
<dbReference type="SUPFAM" id="SSF81324">
    <property type="entry name" value="Voltage-gated potassium channels"/>
    <property type="match status" value="2"/>
</dbReference>
<evidence type="ECO:0000256" key="14">
    <source>
        <dbReference type="SAM" id="Phobius"/>
    </source>
</evidence>
<protein>
    <submittedName>
        <fullName evidence="17">Potassium channel subfamily K member 16-like</fullName>
    </submittedName>
</protein>
<dbReference type="Gene3D" id="1.10.287.70">
    <property type="match status" value="1"/>
</dbReference>
<dbReference type="GO" id="GO:0022841">
    <property type="term" value="F:potassium ion leak channel activity"/>
    <property type="evidence" value="ECO:0007669"/>
    <property type="project" value="TreeGrafter"/>
</dbReference>
<evidence type="ECO:0000256" key="3">
    <source>
        <dbReference type="ARBA" id="ARBA00022448"/>
    </source>
</evidence>
<evidence type="ECO:0000313" key="17">
    <source>
        <dbReference type="RefSeq" id="XP_022334922.1"/>
    </source>
</evidence>
<feature type="transmembrane region" description="Helical" evidence="14">
    <location>
        <begin position="87"/>
        <end position="108"/>
    </location>
</feature>
<dbReference type="GO" id="GO:0005886">
    <property type="term" value="C:plasma membrane"/>
    <property type="evidence" value="ECO:0007669"/>
    <property type="project" value="TreeGrafter"/>
</dbReference>
<dbReference type="RefSeq" id="XP_022334922.1">
    <property type="nucleotide sequence ID" value="XM_022479214.1"/>
</dbReference>
<dbReference type="GO" id="GO:0015271">
    <property type="term" value="F:outward rectifier potassium channel activity"/>
    <property type="evidence" value="ECO:0007669"/>
    <property type="project" value="TreeGrafter"/>
</dbReference>
<dbReference type="OrthoDB" id="297496at2759"/>
<evidence type="ECO:0000256" key="8">
    <source>
        <dbReference type="ARBA" id="ARBA00022989"/>
    </source>
</evidence>
<evidence type="ECO:0000256" key="1">
    <source>
        <dbReference type="ARBA" id="ARBA00004141"/>
    </source>
</evidence>
<evidence type="ECO:0000256" key="4">
    <source>
        <dbReference type="ARBA" id="ARBA00022538"/>
    </source>
</evidence>
<keyword evidence="6" id="KW-0631">Potassium channel</keyword>
<name>A0A8B8E2Z9_CRAVI</name>
<feature type="domain" description="Potassium channel" evidence="15">
    <location>
        <begin position="74"/>
        <end position="145"/>
    </location>
</feature>
<dbReference type="GeneID" id="111131603"/>
<feature type="coiled-coil region" evidence="13">
    <location>
        <begin position="264"/>
        <end position="291"/>
    </location>
</feature>
<dbReference type="InterPro" id="IPR003280">
    <property type="entry name" value="2pore_dom_K_chnl"/>
</dbReference>
<evidence type="ECO:0000256" key="9">
    <source>
        <dbReference type="ARBA" id="ARBA00023065"/>
    </source>
</evidence>
<keyword evidence="10 14" id="KW-0472">Membrane</keyword>
<dbReference type="InterPro" id="IPR013099">
    <property type="entry name" value="K_chnl_dom"/>
</dbReference>
<evidence type="ECO:0000256" key="10">
    <source>
        <dbReference type="ARBA" id="ARBA00023136"/>
    </source>
</evidence>
<evidence type="ECO:0000256" key="2">
    <source>
        <dbReference type="ARBA" id="ARBA00006666"/>
    </source>
</evidence>
<dbReference type="KEGG" id="cvn:111131603"/>
<dbReference type="PRINTS" id="PR01333">
    <property type="entry name" value="2POREKCHANEL"/>
</dbReference>
<keyword evidence="7" id="KW-0630">Potassium</keyword>
<evidence type="ECO:0000313" key="16">
    <source>
        <dbReference type="Proteomes" id="UP000694844"/>
    </source>
</evidence>
<dbReference type="Pfam" id="PF07885">
    <property type="entry name" value="Ion_trans_2"/>
    <property type="match status" value="2"/>
</dbReference>
<feature type="transmembrane region" description="Helical" evidence="14">
    <location>
        <begin position="199"/>
        <end position="218"/>
    </location>
</feature>
<feature type="domain" description="Potassium channel" evidence="15">
    <location>
        <begin position="179"/>
        <end position="260"/>
    </location>
</feature>
<comment type="subcellular location">
    <subcellularLocation>
        <location evidence="1">Membrane</location>
        <topology evidence="1">Multi-pass membrane protein</topology>
    </subcellularLocation>
</comment>
<evidence type="ECO:0000256" key="12">
    <source>
        <dbReference type="RuleBase" id="RU003857"/>
    </source>
</evidence>
<evidence type="ECO:0000256" key="7">
    <source>
        <dbReference type="ARBA" id="ARBA00022958"/>
    </source>
</evidence>
<evidence type="ECO:0000259" key="15">
    <source>
        <dbReference type="Pfam" id="PF07885"/>
    </source>
</evidence>
<evidence type="ECO:0000256" key="13">
    <source>
        <dbReference type="SAM" id="Coils"/>
    </source>
</evidence>
<organism evidence="16 17">
    <name type="scientific">Crassostrea virginica</name>
    <name type="common">Eastern oyster</name>
    <dbReference type="NCBI Taxonomy" id="6565"/>
    <lineage>
        <taxon>Eukaryota</taxon>
        <taxon>Metazoa</taxon>
        <taxon>Spiralia</taxon>
        <taxon>Lophotrochozoa</taxon>
        <taxon>Mollusca</taxon>
        <taxon>Bivalvia</taxon>
        <taxon>Autobranchia</taxon>
        <taxon>Pteriomorphia</taxon>
        <taxon>Ostreida</taxon>
        <taxon>Ostreoidea</taxon>
        <taxon>Ostreidae</taxon>
        <taxon>Crassostrea</taxon>
    </lineage>
</organism>
<keyword evidence="5 12" id="KW-0812">Transmembrane</keyword>
<feature type="transmembrane region" description="Helical" evidence="14">
    <location>
        <begin position="166"/>
        <end position="187"/>
    </location>
</feature>
<dbReference type="PRINTS" id="PR01095">
    <property type="entry name" value="TASKCHANNEL"/>
</dbReference>
<keyword evidence="16" id="KW-1185">Reference proteome</keyword>
<keyword evidence="9 12" id="KW-0406">Ion transport</keyword>
<feature type="transmembrane region" description="Helical" evidence="14">
    <location>
        <begin position="238"/>
        <end position="260"/>
    </location>
</feature>
<sequence>MTSNGPGWRRMVVLFVVVVVYLCVGAAVFSQIEGDPEIERRLQLEAFLRNFIGNHSCLHHEDLITVLCQVDQEFTFALNTLRNRTVYTQWDFIGAFSFVVTVVTTIGYGNMAPRTYPGKVALVVYALIGIPITLIMLNYLGQLLTRLSTKVNKCKLCSTKPLVNKILNMVLIVTLGLTILFILPASAFSYIEDWTVLEALYYCFVTLSTIGFGDYVAAMSENRLSHRGTGDLYRIVTYVWILIGLAYLSLLINYISNVFIKKAEEMERLTKEKLEAEVSRLQQELSKTGKSVYKTAANVTSSVKGKVWEAPSSNGIDQETGSVTLLRISQLEES</sequence>
<keyword evidence="11 12" id="KW-0407">Ion channel</keyword>
<keyword evidence="3 12" id="KW-0813">Transport</keyword>
<feature type="transmembrane region" description="Helical" evidence="14">
    <location>
        <begin position="12"/>
        <end position="32"/>
    </location>
</feature>
<keyword evidence="8 14" id="KW-1133">Transmembrane helix</keyword>
<evidence type="ECO:0000256" key="11">
    <source>
        <dbReference type="ARBA" id="ARBA00023303"/>
    </source>
</evidence>
<dbReference type="InterPro" id="IPR003092">
    <property type="entry name" value="2pore_dom_K_chnl_TASK"/>
</dbReference>
<keyword evidence="4" id="KW-0633">Potassium transport</keyword>
<dbReference type="GO" id="GO:0030322">
    <property type="term" value="P:stabilization of membrane potential"/>
    <property type="evidence" value="ECO:0007669"/>
    <property type="project" value="TreeGrafter"/>
</dbReference>
<dbReference type="AlphaFoldDB" id="A0A8B8E2Z9"/>
<feature type="transmembrane region" description="Helical" evidence="14">
    <location>
        <begin position="120"/>
        <end position="140"/>
    </location>
</feature>
<reference evidence="17" key="1">
    <citation type="submission" date="2025-08" db="UniProtKB">
        <authorList>
            <consortium name="RefSeq"/>
        </authorList>
    </citation>
    <scope>IDENTIFICATION</scope>
    <source>
        <tissue evidence="17">Whole sample</tissue>
    </source>
</reference>
<comment type="similarity">
    <text evidence="2 12">Belongs to the two pore domain potassium channel (TC 1.A.1.8) family.</text>
</comment>
<dbReference type="PANTHER" id="PTHR11003">
    <property type="entry name" value="POTASSIUM CHANNEL, SUBFAMILY K"/>
    <property type="match status" value="1"/>
</dbReference>
<accession>A0A8B8E2Z9</accession>
<dbReference type="Proteomes" id="UP000694844">
    <property type="component" value="Chromosome 4"/>
</dbReference>
<dbReference type="PANTHER" id="PTHR11003:SF338">
    <property type="entry name" value="PROTEIN CBG03693"/>
    <property type="match status" value="1"/>
</dbReference>